<gene>
    <name evidence="1" type="ORF">VSX56_06350</name>
</gene>
<dbReference type="Proteomes" id="UP001438953">
    <property type="component" value="Unassembled WGS sequence"/>
</dbReference>
<protein>
    <submittedName>
        <fullName evidence="1">DUF1045 domain-containing protein</fullName>
    </submittedName>
</protein>
<evidence type="ECO:0000313" key="2">
    <source>
        <dbReference type="Proteomes" id="UP001438953"/>
    </source>
</evidence>
<dbReference type="Pfam" id="PF06299">
    <property type="entry name" value="DUF1045"/>
    <property type="match status" value="1"/>
</dbReference>
<comment type="caution">
    <text evidence="1">The sequence shown here is derived from an EMBL/GenBank/DDBJ whole genome shotgun (WGS) entry which is preliminary data.</text>
</comment>
<name>A0ABV1SES6_9RHOB</name>
<accession>A0ABV1SES6</accession>
<dbReference type="InterPro" id="IPR009389">
    <property type="entry name" value="DUF1045"/>
</dbReference>
<dbReference type="Gene3D" id="3.90.1140.10">
    <property type="entry name" value="Cyclic phosphodiesterase"/>
    <property type="match status" value="1"/>
</dbReference>
<sequence length="224" mass="25181">MAVPRYAIYAVPEGVFYARGAAWLGWDSAAGRDIAQPALAGLSPEVTARPARYGFHATLRAPFVLQDGVSYEDLVTLCENLGRSLPALSIGPLQLVRLGRFLALIPEPQPEITAFASEIVRRTNDIRKPLSEEEIERRSSDRFGSSDRDYLRRWGYAHVMDRFKLHFTLTEKLGKTQLDTLESAATDWFQSALNDHLAINSLCIMGEEPHSKRFRLLHRISLKG</sequence>
<reference evidence="1 2" key="2">
    <citation type="submission" date="2024-06" db="EMBL/GenBank/DDBJ databases">
        <title>Thioclava kandeliae sp. nov. from a rhizosphere soil sample of Kandelia candel in a mangrove.</title>
        <authorList>
            <person name="Mu T."/>
        </authorList>
    </citation>
    <scope>NUCLEOTIDE SEQUENCE [LARGE SCALE GENOMIC DNA]</scope>
    <source>
        <strain evidence="1 2">CPCC 100088</strain>
    </source>
</reference>
<dbReference type="EMBL" id="JAYWLC010000004">
    <property type="protein sequence ID" value="MER5171397.1"/>
    <property type="molecule type" value="Genomic_DNA"/>
</dbReference>
<organism evidence="1 2">
    <name type="scientific">Thioclava kandeliae</name>
    <dbReference type="NCBI Taxonomy" id="3070818"/>
    <lineage>
        <taxon>Bacteria</taxon>
        <taxon>Pseudomonadati</taxon>
        <taxon>Pseudomonadota</taxon>
        <taxon>Alphaproteobacteria</taxon>
        <taxon>Rhodobacterales</taxon>
        <taxon>Paracoccaceae</taxon>
        <taxon>Thioclava</taxon>
    </lineage>
</organism>
<keyword evidence="2" id="KW-1185">Reference proteome</keyword>
<proteinExistence type="predicted"/>
<reference evidence="1 2" key="1">
    <citation type="submission" date="2024-01" db="EMBL/GenBank/DDBJ databases">
        <authorList>
            <person name="Deng Y."/>
            <person name="Su J."/>
        </authorList>
    </citation>
    <scope>NUCLEOTIDE SEQUENCE [LARGE SCALE GENOMIC DNA]</scope>
    <source>
        <strain evidence="1 2">CPCC 100088</strain>
    </source>
</reference>
<evidence type="ECO:0000313" key="1">
    <source>
        <dbReference type="EMBL" id="MER5171397.1"/>
    </source>
</evidence>
<dbReference type="RefSeq" id="WP_350935707.1">
    <property type="nucleotide sequence ID" value="NZ_JAYWLC010000004.1"/>
</dbReference>